<dbReference type="Proteomes" id="UP001164965">
    <property type="component" value="Chromosome"/>
</dbReference>
<keyword evidence="6 10" id="KW-0326">Glycosidase</keyword>
<evidence type="ECO:0000256" key="5">
    <source>
        <dbReference type="ARBA" id="ARBA00023277"/>
    </source>
</evidence>
<proteinExistence type="inferred from homology"/>
<dbReference type="PRINTS" id="PR00733">
    <property type="entry name" value="GLHYDRLASE6"/>
</dbReference>
<name>A0ABY6NYI7_9NOCA</name>
<evidence type="ECO:0000256" key="2">
    <source>
        <dbReference type="ARBA" id="ARBA00022801"/>
    </source>
</evidence>
<dbReference type="InterPro" id="IPR036434">
    <property type="entry name" value="Beta_cellobiohydrolase_sf"/>
</dbReference>
<organism evidence="13 14">
    <name type="scientific">Rhodococcus antarcticus</name>
    <dbReference type="NCBI Taxonomy" id="2987751"/>
    <lineage>
        <taxon>Bacteria</taxon>
        <taxon>Bacillati</taxon>
        <taxon>Actinomycetota</taxon>
        <taxon>Actinomycetes</taxon>
        <taxon>Mycobacteriales</taxon>
        <taxon>Nocardiaceae</taxon>
        <taxon>Rhodococcus</taxon>
    </lineage>
</organism>
<dbReference type="RefSeq" id="WP_265382557.1">
    <property type="nucleotide sequence ID" value="NZ_CP110615.1"/>
</dbReference>
<dbReference type="PANTHER" id="PTHR34876">
    <property type="match status" value="1"/>
</dbReference>
<feature type="active site" description="Proton donor" evidence="9">
    <location>
        <position position="222"/>
    </location>
</feature>
<dbReference type="InterPro" id="IPR031768">
    <property type="entry name" value="CBM60_xylan-bd"/>
</dbReference>
<gene>
    <name evidence="13" type="ORF">RHODO2019_15095</name>
</gene>
<dbReference type="SUPFAM" id="SSF51989">
    <property type="entry name" value="Glycosyl hydrolases family 6, cellulases"/>
    <property type="match status" value="1"/>
</dbReference>
<keyword evidence="7 10" id="KW-0624">Polysaccharide degradation</keyword>
<dbReference type="PANTHER" id="PTHR34876:SF4">
    <property type="entry name" value="1,4-BETA-D-GLUCAN CELLOBIOHYDROLASE C-RELATED"/>
    <property type="match status" value="1"/>
</dbReference>
<dbReference type="GO" id="GO:0016787">
    <property type="term" value="F:hydrolase activity"/>
    <property type="evidence" value="ECO:0007669"/>
    <property type="project" value="UniProtKB-KW"/>
</dbReference>
<dbReference type="Pfam" id="PF01341">
    <property type="entry name" value="Glyco_hydro_6"/>
    <property type="match status" value="1"/>
</dbReference>
<dbReference type="InterPro" id="IPR016288">
    <property type="entry name" value="Beta_cellobiohydrolase"/>
</dbReference>
<feature type="domain" description="Carbohydrate binding module xylan-binding" evidence="12">
    <location>
        <begin position="3"/>
        <end position="77"/>
    </location>
</feature>
<evidence type="ECO:0000256" key="11">
    <source>
        <dbReference type="SAM" id="MobiDB-lite"/>
    </source>
</evidence>
<feature type="active site" evidence="8">
    <location>
        <position position="185"/>
    </location>
</feature>
<keyword evidence="1" id="KW-0732">Signal</keyword>
<dbReference type="PROSITE" id="PS00655">
    <property type="entry name" value="GLYCOSYL_HYDROL_F6_1"/>
    <property type="match status" value="1"/>
</dbReference>
<evidence type="ECO:0000256" key="1">
    <source>
        <dbReference type="ARBA" id="ARBA00022729"/>
    </source>
</evidence>
<evidence type="ECO:0000256" key="6">
    <source>
        <dbReference type="ARBA" id="ARBA00023295"/>
    </source>
</evidence>
<dbReference type="Gene3D" id="3.20.20.40">
    <property type="entry name" value="1, 4-beta cellobiohydrolase"/>
    <property type="match status" value="1"/>
</dbReference>
<evidence type="ECO:0000313" key="13">
    <source>
        <dbReference type="EMBL" id="UZJ24450.1"/>
    </source>
</evidence>
<dbReference type="PROSITE" id="PS00656">
    <property type="entry name" value="GLYCOSYL_HYDROL_F6_2"/>
    <property type="match status" value="1"/>
</dbReference>
<keyword evidence="4" id="KW-1015">Disulfide bond</keyword>
<feature type="compositionally biased region" description="Low complexity" evidence="11">
    <location>
        <begin position="76"/>
        <end position="101"/>
    </location>
</feature>
<dbReference type="EC" id="3.2.1.-" evidence="10"/>
<dbReference type="InterPro" id="IPR001524">
    <property type="entry name" value="Glyco_hydro_6_CS"/>
</dbReference>
<evidence type="ECO:0000256" key="8">
    <source>
        <dbReference type="PROSITE-ProRule" id="PRU10056"/>
    </source>
</evidence>
<evidence type="ECO:0000256" key="10">
    <source>
        <dbReference type="RuleBase" id="RU361186"/>
    </source>
</evidence>
<evidence type="ECO:0000259" key="12">
    <source>
        <dbReference type="Pfam" id="PF16841"/>
    </source>
</evidence>
<evidence type="ECO:0000256" key="3">
    <source>
        <dbReference type="ARBA" id="ARBA00023001"/>
    </source>
</evidence>
<reference evidence="13" key="1">
    <citation type="submission" date="2022-10" db="EMBL/GenBank/DDBJ databases">
        <title>Rhodococcus sp.75.</title>
        <authorList>
            <person name="Sun M."/>
        </authorList>
    </citation>
    <scope>NUCLEOTIDE SEQUENCE</scope>
    <source>
        <strain evidence="13">75</strain>
    </source>
</reference>
<feature type="region of interest" description="Disordered" evidence="11">
    <location>
        <begin position="76"/>
        <end position="106"/>
    </location>
</feature>
<evidence type="ECO:0000256" key="7">
    <source>
        <dbReference type="ARBA" id="ARBA00023326"/>
    </source>
</evidence>
<evidence type="ECO:0000256" key="9">
    <source>
        <dbReference type="PROSITE-ProRule" id="PRU10057"/>
    </source>
</evidence>
<keyword evidence="3 10" id="KW-0136">Cellulose degradation</keyword>
<keyword evidence="2 10" id="KW-0378">Hydrolase</keyword>
<evidence type="ECO:0000313" key="14">
    <source>
        <dbReference type="Proteomes" id="UP001164965"/>
    </source>
</evidence>
<dbReference type="PIRSF" id="PIRSF001100">
    <property type="entry name" value="Beta_cellobiohydrolase"/>
    <property type="match status" value="1"/>
</dbReference>
<protein>
    <recommendedName>
        <fullName evidence="10">Glucanase</fullName>
        <ecNumber evidence="10">3.2.1.-</ecNumber>
    </recommendedName>
</protein>
<keyword evidence="5 10" id="KW-0119">Carbohydrate metabolism</keyword>
<comment type="similarity">
    <text evidence="10">Belongs to the glycosyl hydrolase family 6.</text>
</comment>
<keyword evidence="14" id="KW-1185">Reference proteome</keyword>
<evidence type="ECO:0000256" key="4">
    <source>
        <dbReference type="ARBA" id="ARBA00023157"/>
    </source>
</evidence>
<dbReference type="Gene3D" id="2.60.60.40">
    <property type="match status" value="1"/>
</dbReference>
<dbReference type="Pfam" id="PF16841">
    <property type="entry name" value="CBM60"/>
    <property type="match status" value="1"/>
</dbReference>
<accession>A0ABY6NYI7</accession>
<dbReference type="EMBL" id="CP110615">
    <property type="protein sequence ID" value="UZJ24450.1"/>
    <property type="molecule type" value="Genomic_DNA"/>
</dbReference>
<sequence>MLHARADLCNGPPQAVISVDGAVLGRVDVVNASEWWSYPVGPVLAAGAHSVAIGFPNDAVGPGCDRNLHVGWVDTTAPTSTSTTTSPTGTTAPAPTGAKTTNPFAAGRPYVDPRYPSVAAATARRAGDPSGAAALDRISAQTAAFWAGDWYSRDQVGAAVGGYARRANSAGQTGVVVVYAIPGRDCGSYSAGGLTPDTYPGWVSAVADGLRGTRTAVVLEPDALAELGACSGQGDRSGLLRAAVTTLTSAGATVYLDAGHSGWVDAATMASRLRAAGVAGARGFATNVSAFQTSADERAYAEQVSAGTGGARYVIDTSRNGAGATSQWCNPAGRKLGAVPGMVTDGSHQDANLWVKRVGESDGSCGGGPPAGQWWTDYAMSLAR</sequence>